<protein>
    <recommendedName>
        <fullName evidence="6">Heme biosynthesis operon protein HemX</fullName>
    </recommendedName>
</protein>
<evidence type="ECO:0000256" key="1">
    <source>
        <dbReference type="SAM" id="Coils"/>
    </source>
</evidence>
<evidence type="ECO:0008006" key="6">
    <source>
        <dbReference type="Google" id="ProtNLM"/>
    </source>
</evidence>
<feature type="region of interest" description="Disordered" evidence="2">
    <location>
        <begin position="1"/>
        <end position="65"/>
    </location>
</feature>
<feature type="compositionally biased region" description="Basic residues" evidence="2">
    <location>
        <begin position="51"/>
        <end position="61"/>
    </location>
</feature>
<keyword evidence="1" id="KW-0175">Coiled coil</keyword>
<keyword evidence="3" id="KW-1133">Transmembrane helix</keyword>
<dbReference type="PANTHER" id="PTHR38043">
    <property type="entry name" value="PROTEIN HEMX"/>
    <property type="match status" value="1"/>
</dbReference>
<comment type="caution">
    <text evidence="4">The sequence shown here is derived from an EMBL/GenBank/DDBJ whole genome shotgun (WGS) entry which is preliminary data.</text>
</comment>
<feature type="compositionally biased region" description="Polar residues" evidence="2">
    <location>
        <begin position="16"/>
        <end position="31"/>
    </location>
</feature>
<keyword evidence="3" id="KW-0812">Transmembrane</keyword>
<evidence type="ECO:0000256" key="2">
    <source>
        <dbReference type="SAM" id="MobiDB-lite"/>
    </source>
</evidence>
<feature type="coiled-coil region" evidence="1">
    <location>
        <begin position="111"/>
        <end position="170"/>
    </location>
</feature>
<accession>A0A5C8Z4L6</accession>
<dbReference type="Proteomes" id="UP000321764">
    <property type="component" value="Unassembled WGS sequence"/>
</dbReference>
<dbReference type="EMBL" id="VKAD01000002">
    <property type="protein sequence ID" value="TXR51880.1"/>
    <property type="molecule type" value="Genomic_DNA"/>
</dbReference>
<dbReference type="AlphaFoldDB" id="A0A5C8Z4L6"/>
<keyword evidence="5" id="KW-1185">Reference proteome</keyword>
<dbReference type="OrthoDB" id="5739852at2"/>
<organism evidence="4 5">
    <name type="scientific">Reinekea thalattae</name>
    <dbReference type="NCBI Taxonomy" id="2593301"/>
    <lineage>
        <taxon>Bacteria</taxon>
        <taxon>Pseudomonadati</taxon>
        <taxon>Pseudomonadota</taxon>
        <taxon>Gammaproteobacteria</taxon>
        <taxon>Oceanospirillales</taxon>
        <taxon>Saccharospirillaceae</taxon>
        <taxon>Reinekea</taxon>
    </lineage>
</organism>
<feature type="transmembrane region" description="Helical" evidence="3">
    <location>
        <begin position="84"/>
        <end position="103"/>
    </location>
</feature>
<dbReference type="RefSeq" id="WP_147714477.1">
    <property type="nucleotide sequence ID" value="NZ_VKAD01000002.1"/>
</dbReference>
<proteinExistence type="predicted"/>
<evidence type="ECO:0000313" key="5">
    <source>
        <dbReference type="Proteomes" id="UP000321764"/>
    </source>
</evidence>
<name>A0A5C8Z4L6_9GAMM</name>
<dbReference type="PANTHER" id="PTHR38043:SF1">
    <property type="entry name" value="PROTEIN HEMX"/>
    <property type="match status" value="1"/>
</dbReference>
<dbReference type="InterPro" id="IPR007470">
    <property type="entry name" value="HemX"/>
</dbReference>
<feature type="compositionally biased region" description="Basic and acidic residues" evidence="2">
    <location>
        <begin position="1"/>
        <end position="14"/>
    </location>
</feature>
<keyword evidence="3" id="KW-0472">Membrane</keyword>
<reference evidence="4 5" key="1">
    <citation type="submission" date="2019-07" db="EMBL/GenBank/DDBJ databases">
        <title>Reinekea sp. strain SSH23 genome sequencing and assembly.</title>
        <authorList>
            <person name="Kim I."/>
        </authorList>
    </citation>
    <scope>NUCLEOTIDE SEQUENCE [LARGE SCALE GENOMIC DNA]</scope>
    <source>
        <strain evidence="4 5">SSH23</strain>
    </source>
</reference>
<sequence length="398" mass="44359">MNESDKQPSTEKSVETAATEQVTDSNAALQSEQDDSADRSNRATKSAAAKRAARAKKRKKAKADSDSSVAKTSKLRIFVTKKALALYVICIAIAAIAYAGYWLKDFASDYVEQYKARQALLVEQIEQQRERIEVLENKLDQSQQGWQQASDELEELVVESAQRLNQYTSNGENQWPLEEALTLTRLAQQRLQLDSSATMAVRLLKSADSVLAGQDQAAVLPLRRQLAADILALNNVESADINGHYFALEAIADQIRQLEWLPKPAQQQALADDVAPSEGFLQSLQQIVVVRRLDVPMQAAPLQTTFEQWRQQTLLRIEQTQLALLARNQPLYDSALQQSQSLISQMQSQVSVDAYLAQLTELSGAELNPSWPDISASTELIEQYISEYQTTELSEGDE</sequence>
<evidence type="ECO:0000256" key="3">
    <source>
        <dbReference type="SAM" id="Phobius"/>
    </source>
</evidence>
<dbReference type="Pfam" id="PF04375">
    <property type="entry name" value="HemX"/>
    <property type="match status" value="1"/>
</dbReference>
<evidence type="ECO:0000313" key="4">
    <source>
        <dbReference type="EMBL" id="TXR51880.1"/>
    </source>
</evidence>
<gene>
    <name evidence="4" type="ORF">FME95_10655</name>
</gene>